<sequence length="85" mass="10774">MYMYFSVQFIAKNFFIWLFTICYFIYWYFLYLLDAYLLKILKNSFLFLHHLLAFYFLIIFIFIKKYCENKKILAKFSERENSYLM</sequence>
<accession>A0ACB0XXH1</accession>
<dbReference type="Proteomes" id="UP001497535">
    <property type="component" value="Unassembled WGS sequence"/>
</dbReference>
<evidence type="ECO:0000313" key="2">
    <source>
        <dbReference type="Proteomes" id="UP001497535"/>
    </source>
</evidence>
<comment type="caution">
    <text evidence="1">The sequence shown here is derived from an EMBL/GenBank/DDBJ whole genome shotgun (WGS) entry which is preliminary data.</text>
</comment>
<keyword evidence="2" id="KW-1185">Reference proteome</keyword>
<evidence type="ECO:0000313" key="1">
    <source>
        <dbReference type="EMBL" id="CAK5021625.1"/>
    </source>
</evidence>
<gene>
    <name evidence="1" type="ORF">MENTE1834_LOCUS4792</name>
</gene>
<organism evidence="1 2">
    <name type="scientific">Meloidogyne enterolobii</name>
    <name type="common">Root-knot nematode worm</name>
    <name type="synonym">Meloidogyne mayaguensis</name>
    <dbReference type="NCBI Taxonomy" id="390850"/>
    <lineage>
        <taxon>Eukaryota</taxon>
        <taxon>Metazoa</taxon>
        <taxon>Ecdysozoa</taxon>
        <taxon>Nematoda</taxon>
        <taxon>Chromadorea</taxon>
        <taxon>Rhabditida</taxon>
        <taxon>Tylenchina</taxon>
        <taxon>Tylenchomorpha</taxon>
        <taxon>Tylenchoidea</taxon>
        <taxon>Meloidogynidae</taxon>
        <taxon>Meloidogyninae</taxon>
        <taxon>Meloidogyne</taxon>
    </lineage>
</organism>
<name>A0ACB0XXH1_MELEN</name>
<reference evidence="1" key="1">
    <citation type="submission" date="2023-11" db="EMBL/GenBank/DDBJ databases">
        <authorList>
            <person name="Poullet M."/>
        </authorList>
    </citation>
    <scope>NUCLEOTIDE SEQUENCE</scope>
    <source>
        <strain evidence="1">E1834</strain>
    </source>
</reference>
<dbReference type="EMBL" id="CAVMJV010000003">
    <property type="protein sequence ID" value="CAK5021625.1"/>
    <property type="molecule type" value="Genomic_DNA"/>
</dbReference>
<proteinExistence type="predicted"/>
<protein>
    <submittedName>
        <fullName evidence="1">Uncharacterized protein</fullName>
    </submittedName>
</protein>